<sequence>MALDDYAGRLSYCGGNLVGNLHGHHAWEASSYFPELSSAGPRFDAGQEVLEKNHAGLDRVLDDFTCQANRVI</sequence>
<dbReference type="Proteomes" id="UP000220836">
    <property type="component" value="Unassembled WGS sequence"/>
</dbReference>
<dbReference type="AlphaFoldDB" id="A0A238L307"/>
<dbReference type="Pfam" id="PF01814">
    <property type="entry name" value="Hemerythrin"/>
    <property type="match status" value="1"/>
</dbReference>
<dbReference type="EMBL" id="FXYH01000020">
    <property type="protein sequence ID" value="SMX49240.1"/>
    <property type="molecule type" value="Genomic_DNA"/>
</dbReference>
<gene>
    <name evidence="2" type="ORF">PEV8663_04141</name>
</gene>
<dbReference type="InterPro" id="IPR012312">
    <property type="entry name" value="Hemerythrin-like"/>
</dbReference>
<dbReference type="RefSeq" id="WP_097806566.1">
    <property type="nucleotide sequence ID" value="NZ_OZ257122.1"/>
</dbReference>
<protein>
    <recommendedName>
        <fullName evidence="1">Hemerythrin-like domain-containing protein</fullName>
    </recommendedName>
</protein>
<accession>A0A238L307</accession>
<reference evidence="2 3" key="1">
    <citation type="submission" date="2017-05" db="EMBL/GenBank/DDBJ databases">
        <authorList>
            <person name="Song R."/>
            <person name="Chenine A.L."/>
            <person name="Ruprecht R.M."/>
        </authorList>
    </citation>
    <scope>NUCLEOTIDE SEQUENCE [LARGE SCALE GENOMIC DNA]</scope>
    <source>
        <strain evidence="2 3">CECT 8663</strain>
    </source>
</reference>
<proteinExistence type="predicted"/>
<organism evidence="2 3">
    <name type="scientific">Pelagimonas varians</name>
    <dbReference type="NCBI Taxonomy" id="696760"/>
    <lineage>
        <taxon>Bacteria</taxon>
        <taxon>Pseudomonadati</taxon>
        <taxon>Pseudomonadota</taxon>
        <taxon>Alphaproteobacteria</taxon>
        <taxon>Rhodobacterales</taxon>
        <taxon>Roseobacteraceae</taxon>
        <taxon>Pelagimonas</taxon>
    </lineage>
</organism>
<dbReference type="Gene3D" id="1.20.120.520">
    <property type="entry name" value="nmb1532 protein domain like"/>
    <property type="match status" value="1"/>
</dbReference>
<keyword evidence="3" id="KW-1185">Reference proteome</keyword>
<evidence type="ECO:0000313" key="2">
    <source>
        <dbReference type="EMBL" id="SMX49240.1"/>
    </source>
</evidence>
<evidence type="ECO:0000259" key="1">
    <source>
        <dbReference type="Pfam" id="PF01814"/>
    </source>
</evidence>
<feature type="domain" description="Hemerythrin-like" evidence="1">
    <location>
        <begin position="15"/>
        <end position="69"/>
    </location>
</feature>
<evidence type="ECO:0000313" key="3">
    <source>
        <dbReference type="Proteomes" id="UP000220836"/>
    </source>
</evidence>
<dbReference type="OrthoDB" id="6077989at2"/>
<name>A0A238L307_9RHOB</name>